<gene>
    <name evidence="10" type="ORF">BJ993_002845</name>
</gene>
<dbReference type="EMBL" id="JACBZM010000001">
    <property type="protein sequence ID" value="NYI45765.1"/>
    <property type="molecule type" value="Genomic_DNA"/>
</dbReference>
<keyword evidence="7 9" id="KW-0472">Membrane</keyword>
<feature type="transmembrane region" description="Helical" evidence="9">
    <location>
        <begin position="112"/>
        <end position="131"/>
    </location>
</feature>
<evidence type="ECO:0000256" key="3">
    <source>
        <dbReference type="ARBA" id="ARBA00022475"/>
    </source>
</evidence>
<sequence>MSTLTKEPTPAAAAPARTYPAYSRNLLARVLLNREAAVILGLVAVYLYAMANVQFFDGPLTTYNLSKEYAPILLMALPMTLIIITGEIDLSVASTLGASAAITGVLVVEHDLSVPVAALVAIGVGALLGALNGFFVAYVGLPSLAVTIGSLALYRGLAEGLIQDKRIAGFPESWQDWPTERIGESQYPNIVIPIAVLAVLFALLLHFTSFGRGVFEIGLSDEAAHFSGVNVARTKLILFTLSGAVAALAGVYVALKANSVATDTGNGFELKVIAGVLLGGVSIFGGRGALHGVVAGVLLIAVLNSALQLDGQGSEVIQIIIGLLLVGSVIASNFLPRIRALIPRRAAVAATAPQTPVNGDQTRKASQ</sequence>
<feature type="transmembrane region" description="Helical" evidence="9">
    <location>
        <begin position="236"/>
        <end position="255"/>
    </location>
</feature>
<name>A0A7Z0CPC4_9ACTN</name>
<comment type="subcellular location">
    <subcellularLocation>
        <location evidence="1">Cell membrane</location>
        <topology evidence="1">Multi-pass membrane protein</topology>
    </subcellularLocation>
</comment>
<evidence type="ECO:0000256" key="8">
    <source>
        <dbReference type="ARBA" id="ARBA00039381"/>
    </source>
</evidence>
<evidence type="ECO:0000256" key="9">
    <source>
        <dbReference type="SAM" id="Phobius"/>
    </source>
</evidence>
<evidence type="ECO:0000256" key="5">
    <source>
        <dbReference type="ARBA" id="ARBA00022692"/>
    </source>
</evidence>
<dbReference type="GO" id="GO:0005886">
    <property type="term" value="C:plasma membrane"/>
    <property type="evidence" value="ECO:0007669"/>
    <property type="project" value="UniProtKB-SubCell"/>
</dbReference>
<dbReference type="PANTHER" id="PTHR32196">
    <property type="entry name" value="ABC TRANSPORTER PERMEASE PROTEIN YPHD-RELATED-RELATED"/>
    <property type="match status" value="1"/>
</dbReference>
<dbReference type="RefSeq" id="WP_179649441.1">
    <property type="nucleotide sequence ID" value="NZ_JACBZM010000001.1"/>
</dbReference>
<dbReference type="GO" id="GO:0022857">
    <property type="term" value="F:transmembrane transporter activity"/>
    <property type="evidence" value="ECO:0007669"/>
    <property type="project" value="InterPro"/>
</dbReference>
<dbReference type="CDD" id="cd06579">
    <property type="entry name" value="TM_PBP1_transp_AraH_like"/>
    <property type="match status" value="1"/>
</dbReference>
<evidence type="ECO:0000256" key="7">
    <source>
        <dbReference type="ARBA" id="ARBA00023136"/>
    </source>
</evidence>
<evidence type="ECO:0000256" key="4">
    <source>
        <dbReference type="ARBA" id="ARBA00022519"/>
    </source>
</evidence>
<feature type="transmembrane region" description="Helical" evidence="9">
    <location>
        <begin position="31"/>
        <end position="49"/>
    </location>
</feature>
<dbReference type="Pfam" id="PF02653">
    <property type="entry name" value="BPD_transp_2"/>
    <property type="match status" value="1"/>
</dbReference>
<dbReference type="PANTHER" id="PTHR32196:SF71">
    <property type="entry name" value="AUTOINDUCER 2 IMPORT SYSTEM PERMEASE PROTEIN LSRD"/>
    <property type="match status" value="1"/>
</dbReference>
<accession>A0A7Z0CPC4</accession>
<feature type="transmembrane region" description="Helical" evidence="9">
    <location>
        <begin position="137"/>
        <end position="157"/>
    </location>
</feature>
<proteinExistence type="predicted"/>
<reference evidence="10 11" key="1">
    <citation type="submission" date="2020-07" db="EMBL/GenBank/DDBJ databases">
        <title>Sequencing the genomes of 1000 actinobacteria strains.</title>
        <authorList>
            <person name="Klenk H.-P."/>
        </authorList>
    </citation>
    <scope>NUCLEOTIDE SEQUENCE [LARGE SCALE GENOMIC DNA]</scope>
    <source>
        <strain evidence="10 11">DSM 15131</strain>
    </source>
</reference>
<evidence type="ECO:0000256" key="2">
    <source>
        <dbReference type="ARBA" id="ARBA00022448"/>
    </source>
</evidence>
<keyword evidence="5 9" id="KW-0812">Transmembrane</keyword>
<comment type="caution">
    <text evidence="10">The sequence shown here is derived from an EMBL/GenBank/DDBJ whole genome shotgun (WGS) entry which is preliminary data.</text>
</comment>
<evidence type="ECO:0000313" key="11">
    <source>
        <dbReference type="Proteomes" id="UP000562045"/>
    </source>
</evidence>
<dbReference type="AlphaFoldDB" id="A0A7Z0CPC4"/>
<evidence type="ECO:0000313" key="10">
    <source>
        <dbReference type="EMBL" id="NYI45765.1"/>
    </source>
</evidence>
<keyword evidence="2" id="KW-0813">Transport</keyword>
<organism evidence="10 11">
    <name type="scientific">Nocardioides aromaticivorans</name>
    <dbReference type="NCBI Taxonomy" id="200618"/>
    <lineage>
        <taxon>Bacteria</taxon>
        <taxon>Bacillati</taxon>
        <taxon>Actinomycetota</taxon>
        <taxon>Actinomycetes</taxon>
        <taxon>Propionibacteriales</taxon>
        <taxon>Nocardioidaceae</taxon>
        <taxon>Nocardioides</taxon>
    </lineage>
</organism>
<protein>
    <recommendedName>
        <fullName evidence="8">Autoinducer 2 import system permease protein LsrD</fullName>
    </recommendedName>
</protein>
<feature type="transmembrane region" description="Helical" evidence="9">
    <location>
        <begin position="316"/>
        <end position="335"/>
    </location>
</feature>
<dbReference type="InterPro" id="IPR001851">
    <property type="entry name" value="ABC_transp_permease"/>
</dbReference>
<evidence type="ECO:0000256" key="1">
    <source>
        <dbReference type="ARBA" id="ARBA00004651"/>
    </source>
</evidence>
<dbReference type="Proteomes" id="UP000562045">
    <property type="component" value="Unassembled WGS sequence"/>
</dbReference>
<keyword evidence="6 9" id="KW-1133">Transmembrane helix</keyword>
<keyword evidence="4" id="KW-0997">Cell inner membrane</keyword>
<feature type="transmembrane region" description="Helical" evidence="9">
    <location>
        <begin position="276"/>
        <end position="304"/>
    </location>
</feature>
<evidence type="ECO:0000256" key="6">
    <source>
        <dbReference type="ARBA" id="ARBA00022989"/>
    </source>
</evidence>
<feature type="transmembrane region" description="Helical" evidence="9">
    <location>
        <begin position="69"/>
        <end position="92"/>
    </location>
</feature>
<keyword evidence="3" id="KW-1003">Cell membrane</keyword>
<feature type="transmembrane region" description="Helical" evidence="9">
    <location>
        <begin position="190"/>
        <end position="210"/>
    </location>
</feature>